<dbReference type="Proteomes" id="UP000515981">
    <property type="component" value="Chromosome"/>
</dbReference>
<dbReference type="AlphaFoldDB" id="A0A7G9FZ11"/>
<reference evidence="3 4" key="1">
    <citation type="submission" date="2020-08" db="EMBL/GenBank/DDBJ databases">
        <authorList>
            <person name="Liu C."/>
            <person name="Sun Q."/>
        </authorList>
    </citation>
    <scope>NUCLEOTIDE SEQUENCE [LARGE SCALE GENOMIC DNA]</scope>
    <source>
        <strain evidence="3 4">NSJ-8</strain>
    </source>
</reference>
<protein>
    <recommendedName>
        <fullName evidence="5">DUF4352 domain-containing protein</fullName>
    </recommendedName>
</protein>
<evidence type="ECO:0000313" key="3">
    <source>
        <dbReference type="EMBL" id="QNM03793.1"/>
    </source>
</evidence>
<evidence type="ECO:0000313" key="4">
    <source>
        <dbReference type="Proteomes" id="UP000515981"/>
    </source>
</evidence>
<evidence type="ECO:0000256" key="2">
    <source>
        <dbReference type="SAM" id="SignalP"/>
    </source>
</evidence>
<feature type="region of interest" description="Disordered" evidence="1">
    <location>
        <begin position="82"/>
        <end position="103"/>
    </location>
</feature>
<organism evidence="3 4">
    <name type="scientific">Simiaoa sunii</name>
    <dbReference type="NCBI Taxonomy" id="2763672"/>
    <lineage>
        <taxon>Bacteria</taxon>
        <taxon>Bacillati</taxon>
        <taxon>Bacillota</taxon>
        <taxon>Clostridia</taxon>
        <taxon>Lachnospirales</taxon>
        <taxon>Lachnospiraceae</taxon>
        <taxon>Simiaoa</taxon>
    </lineage>
</organism>
<sequence length="255" mass="28314">MDRKEEKERTMTGRNKNMVCGALLCAMMLSMTACGNEIPDLTEEESQRVGEYAAVTLLKYDANNRSRLVDPEMVIAKLEKEAAKEASQEEEKAEETGSTGTTEVTMPTAQEEITASMEDFFGLPEGVSITYEDYMVADSYPEDGVEDDYFALDASMGKKLLVLRFHLTNGSEQEETIDLLNTNSRYIITVNDSIRANALTTMLPNDMSTYAETLEPGQTQELVLLLEVNEDVAGAVQTIALRLKNASNEYTIQLL</sequence>
<keyword evidence="2" id="KW-0732">Signal</keyword>
<name>A0A7G9FZ11_9FIRM</name>
<dbReference type="PROSITE" id="PS51257">
    <property type="entry name" value="PROKAR_LIPOPROTEIN"/>
    <property type="match status" value="1"/>
</dbReference>
<dbReference type="KEGG" id="ssun:H9Q77_06870"/>
<proteinExistence type="predicted"/>
<keyword evidence="4" id="KW-1185">Reference proteome</keyword>
<dbReference type="EMBL" id="CP060633">
    <property type="protein sequence ID" value="QNM03793.1"/>
    <property type="molecule type" value="Genomic_DNA"/>
</dbReference>
<feature type="signal peptide" evidence="2">
    <location>
        <begin position="1"/>
        <end position="35"/>
    </location>
</feature>
<evidence type="ECO:0008006" key="5">
    <source>
        <dbReference type="Google" id="ProtNLM"/>
    </source>
</evidence>
<accession>A0A7G9FZ11</accession>
<gene>
    <name evidence="3" type="ORF">H9Q77_06870</name>
</gene>
<evidence type="ECO:0000256" key="1">
    <source>
        <dbReference type="SAM" id="MobiDB-lite"/>
    </source>
</evidence>
<feature type="chain" id="PRO_5039017188" description="DUF4352 domain-containing protein" evidence="2">
    <location>
        <begin position="36"/>
        <end position="255"/>
    </location>
</feature>